<sequence>MLQVLLSPKDHKKKFSSILVVYNKFIYLLDIHTKSPTFDIVFGYVC</sequence>
<dbReference type="AlphaFoldDB" id="A0A2P2PM08"/>
<name>A0A2P2PM08_RHIMU</name>
<accession>A0A2P2PM08</accession>
<organism evidence="1">
    <name type="scientific">Rhizophora mucronata</name>
    <name type="common">Asiatic mangrove</name>
    <dbReference type="NCBI Taxonomy" id="61149"/>
    <lineage>
        <taxon>Eukaryota</taxon>
        <taxon>Viridiplantae</taxon>
        <taxon>Streptophyta</taxon>
        <taxon>Embryophyta</taxon>
        <taxon>Tracheophyta</taxon>
        <taxon>Spermatophyta</taxon>
        <taxon>Magnoliopsida</taxon>
        <taxon>eudicotyledons</taxon>
        <taxon>Gunneridae</taxon>
        <taxon>Pentapetalae</taxon>
        <taxon>rosids</taxon>
        <taxon>fabids</taxon>
        <taxon>Malpighiales</taxon>
        <taxon>Rhizophoraceae</taxon>
        <taxon>Rhizophora</taxon>
    </lineage>
</organism>
<proteinExistence type="predicted"/>
<evidence type="ECO:0000313" key="1">
    <source>
        <dbReference type="EMBL" id="MBX55807.1"/>
    </source>
</evidence>
<dbReference type="EMBL" id="GGEC01075323">
    <property type="protein sequence ID" value="MBX55807.1"/>
    <property type="molecule type" value="Transcribed_RNA"/>
</dbReference>
<protein>
    <submittedName>
        <fullName evidence="1">Uncharacterized protein</fullName>
    </submittedName>
</protein>
<reference evidence="1" key="1">
    <citation type="submission" date="2018-02" db="EMBL/GenBank/DDBJ databases">
        <title>Rhizophora mucronata_Transcriptome.</title>
        <authorList>
            <person name="Meera S.P."/>
            <person name="Sreeshan A."/>
            <person name="Augustine A."/>
        </authorList>
    </citation>
    <scope>NUCLEOTIDE SEQUENCE</scope>
    <source>
        <tissue evidence="1">Leaf</tissue>
    </source>
</reference>